<dbReference type="Gene3D" id="3.40.50.2020">
    <property type="match status" value="1"/>
</dbReference>
<comment type="similarity">
    <text evidence="1">Belongs to the ComF/GntX family.</text>
</comment>
<dbReference type="EMBL" id="JBHTOC010000007">
    <property type="protein sequence ID" value="MFD1429796.1"/>
    <property type="molecule type" value="Genomic_DNA"/>
</dbReference>
<dbReference type="SUPFAM" id="SSF53271">
    <property type="entry name" value="PRTase-like"/>
    <property type="match status" value="1"/>
</dbReference>
<dbReference type="CDD" id="cd06223">
    <property type="entry name" value="PRTases_typeI"/>
    <property type="match status" value="1"/>
</dbReference>
<dbReference type="InterPro" id="IPR000836">
    <property type="entry name" value="PRTase_dom"/>
</dbReference>
<dbReference type="InterPro" id="IPR051910">
    <property type="entry name" value="ComF/GntX_DNA_util-trans"/>
</dbReference>
<name>A0ABW4CJP8_9LACO</name>
<dbReference type="RefSeq" id="WP_236002623.1">
    <property type="nucleotide sequence ID" value="NZ_BOLS01000006.1"/>
</dbReference>
<gene>
    <name evidence="2" type="ORF">ACFQ4P_06000</name>
</gene>
<dbReference type="PANTHER" id="PTHR47505:SF1">
    <property type="entry name" value="DNA UTILIZATION PROTEIN YHGH"/>
    <property type="match status" value="1"/>
</dbReference>
<dbReference type="Proteomes" id="UP001597196">
    <property type="component" value="Unassembled WGS sequence"/>
</dbReference>
<evidence type="ECO:0000313" key="2">
    <source>
        <dbReference type="EMBL" id="MFD1429796.1"/>
    </source>
</evidence>
<dbReference type="InterPro" id="IPR029057">
    <property type="entry name" value="PRTase-like"/>
</dbReference>
<sequence>MDDLSLAELLGGHQARLPQLCRRCQATFSRIDQTTCCPGCGRALPAPVLCTDCVRWEAREAPLLHHRALFIYDEVMKAFIQSYKGNGDYRLHSAFADLLAGQFSKNAVLVPLTSEPSHLRARGFDPVLGLFGRLRLARWLTKGDTDLPQAQKDRRGRLQTAQSFSATLPRGHARIRHVILLDDLYTTGRTLYHARNALRDAGYQGQITSFSLIR</sequence>
<accession>A0ABW4CJP8</accession>
<proteinExistence type="inferred from homology"/>
<organism evidence="2 3">
    <name type="scientific">Lacticaseibacillus mingshuiensis</name>
    <dbReference type="NCBI Taxonomy" id="2799574"/>
    <lineage>
        <taxon>Bacteria</taxon>
        <taxon>Bacillati</taxon>
        <taxon>Bacillota</taxon>
        <taxon>Bacilli</taxon>
        <taxon>Lactobacillales</taxon>
        <taxon>Lactobacillaceae</taxon>
        <taxon>Lacticaseibacillus</taxon>
    </lineage>
</organism>
<comment type="caution">
    <text evidence="2">The sequence shown here is derived from an EMBL/GenBank/DDBJ whole genome shotgun (WGS) entry which is preliminary data.</text>
</comment>
<reference evidence="3" key="1">
    <citation type="journal article" date="2019" name="Int. J. Syst. Evol. Microbiol.">
        <title>The Global Catalogue of Microorganisms (GCM) 10K type strain sequencing project: providing services to taxonomists for standard genome sequencing and annotation.</title>
        <authorList>
            <consortium name="The Broad Institute Genomics Platform"/>
            <consortium name="The Broad Institute Genome Sequencing Center for Infectious Disease"/>
            <person name="Wu L."/>
            <person name="Ma J."/>
        </authorList>
    </citation>
    <scope>NUCLEOTIDE SEQUENCE [LARGE SCALE GENOMIC DNA]</scope>
    <source>
        <strain evidence="3">CCM 8980</strain>
    </source>
</reference>
<dbReference type="PANTHER" id="PTHR47505">
    <property type="entry name" value="DNA UTILIZATION PROTEIN YHGH"/>
    <property type="match status" value="1"/>
</dbReference>
<protein>
    <submittedName>
        <fullName evidence="2">ComF family protein</fullName>
    </submittedName>
</protein>
<evidence type="ECO:0000313" key="3">
    <source>
        <dbReference type="Proteomes" id="UP001597196"/>
    </source>
</evidence>
<evidence type="ECO:0000256" key="1">
    <source>
        <dbReference type="ARBA" id="ARBA00008007"/>
    </source>
</evidence>
<keyword evidence="3" id="KW-1185">Reference proteome</keyword>